<sequence length="548" mass="63184">MIYFKLKTYKLLFFLLIWLILKCQTIDIYIPNDQYDIDNINELINTYSQKYKTINIYFNTDYYYSKPKKERGYELTIPEKIDVALIGNPVNGTTFIDLTEFSFYYSIVFVGSTIHQFKVENITFYNFNDPVSTTVNDIFYVNYKSNKFNLLFKNCIFDGSNSLVLDLHSTSEIYQESSNFQVLFDSCQFKNIKGNGVIKSKRENSSNYCHLNIIFSNSVFDNCYNILDAYCGDYLFDNCIFNNISSYEGYSSFAEINFNSSLTIKNSIINNSNNLNPLSPFIKSYGNLINFNNVTMINIHNDIGYIIEDNGQVKYANKIIIDNSYFEDISPLINGKKIKLFIDNSEFKNISNTSSYSLISNIVYGENYLNNSKISDIKLYGTTLLNDDSPVKIENSEFTSISTFYKPVFQISYNDIVMKNININNINIYGDNNECNLLSLLTGDKEKDIILQNINITNIKSNDKIINIKGNNANIKFNNIKVDKSISYGPFLKCDANNITLHLDNMTFINSKNLKKDESGIFHLENNININILNSEFFNNESHSFGIM</sequence>
<reference evidence="2 3" key="2">
    <citation type="submission" date="2016-08" db="EMBL/GenBank/DDBJ databases">
        <title>Pervasive Adenine N6-methylation of Active Genes in Fungi.</title>
        <authorList>
            <consortium name="DOE Joint Genome Institute"/>
            <person name="Mondo S.J."/>
            <person name="Dannebaum R.O."/>
            <person name="Kuo R.C."/>
            <person name="Labutti K."/>
            <person name="Haridas S."/>
            <person name="Kuo A."/>
            <person name="Salamov A."/>
            <person name="Ahrendt S.R."/>
            <person name="Lipzen A."/>
            <person name="Sullivan W."/>
            <person name="Andreopoulos W.B."/>
            <person name="Clum A."/>
            <person name="Lindquist E."/>
            <person name="Daum C."/>
            <person name="Ramamoorthy G.K."/>
            <person name="Gryganskyi A."/>
            <person name="Culley D."/>
            <person name="Magnuson J.K."/>
            <person name="James T.Y."/>
            <person name="O'Malley M.A."/>
            <person name="Stajich J.E."/>
            <person name="Spatafora J.W."/>
            <person name="Visel A."/>
            <person name="Grigoriev I.V."/>
        </authorList>
    </citation>
    <scope>NUCLEOTIDE SEQUENCE [LARGE SCALE GENOMIC DNA]</scope>
    <source>
        <strain evidence="2 3">S4</strain>
    </source>
</reference>
<evidence type="ECO:0008006" key="4">
    <source>
        <dbReference type="Google" id="ProtNLM"/>
    </source>
</evidence>
<organism evidence="2 3">
    <name type="scientific">Anaeromyces robustus</name>
    <dbReference type="NCBI Taxonomy" id="1754192"/>
    <lineage>
        <taxon>Eukaryota</taxon>
        <taxon>Fungi</taxon>
        <taxon>Fungi incertae sedis</taxon>
        <taxon>Chytridiomycota</taxon>
        <taxon>Chytridiomycota incertae sedis</taxon>
        <taxon>Neocallimastigomycetes</taxon>
        <taxon>Neocallimastigales</taxon>
        <taxon>Neocallimastigaceae</taxon>
        <taxon>Anaeromyces</taxon>
    </lineage>
</organism>
<keyword evidence="3" id="KW-1185">Reference proteome</keyword>
<keyword evidence="1" id="KW-0732">Signal</keyword>
<gene>
    <name evidence="2" type="ORF">BCR32DRAFT_299932</name>
</gene>
<accession>A0A1Y1X4A9</accession>
<dbReference type="EMBL" id="MCFG01000139">
    <property type="protein sequence ID" value="ORX80651.1"/>
    <property type="molecule type" value="Genomic_DNA"/>
</dbReference>
<protein>
    <recommendedName>
        <fullName evidence="4">Right handed beta helix domain-containing protein</fullName>
    </recommendedName>
</protein>
<comment type="caution">
    <text evidence="2">The sequence shown here is derived from an EMBL/GenBank/DDBJ whole genome shotgun (WGS) entry which is preliminary data.</text>
</comment>
<feature type="chain" id="PRO_5011005484" description="Right handed beta helix domain-containing protein" evidence="1">
    <location>
        <begin position="26"/>
        <end position="548"/>
    </location>
</feature>
<name>A0A1Y1X4A9_9FUNG</name>
<feature type="signal peptide" evidence="1">
    <location>
        <begin position="1"/>
        <end position="25"/>
    </location>
</feature>
<evidence type="ECO:0000313" key="3">
    <source>
        <dbReference type="Proteomes" id="UP000193944"/>
    </source>
</evidence>
<reference evidence="2 3" key="1">
    <citation type="submission" date="2016-08" db="EMBL/GenBank/DDBJ databases">
        <title>A Parts List for Fungal Cellulosomes Revealed by Comparative Genomics.</title>
        <authorList>
            <consortium name="DOE Joint Genome Institute"/>
            <person name="Haitjema C.H."/>
            <person name="Gilmore S.P."/>
            <person name="Henske J.K."/>
            <person name="Solomon K.V."/>
            <person name="De Groot R."/>
            <person name="Kuo A."/>
            <person name="Mondo S.J."/>
            <person name="Salamov A.A."/>
            <person name="Labutti K."/>
            <person name="Zhao Z."/>
            <person name="Chiniquy J."/>
            <person name="Barry K."/>
            <person name="Brewer H.M."/>
            <person name="Purvine S.O."/>
            <person name="Wright A.T."/>
            <person name="Boxma B."/>
            <person name="Van Alen T."/>
            <person name="Hackstein J.H."/>
            <person name="Baker S.E."/>
            <person name="Grigoriev I.V."/>
            <person name="O'Malley M.A."/>
        </authorList>
    </citation>
    <scope>NUCLEOTIDE SEQUENCE [LARGE SCALE GENOMIC DNA]</scope>
    <source>
        <strain evidence="2 3">S4</strain>
    </source>
</reference>
<dbReference type="OrthoDB" id="10486073at2759"/>
<evidence type="ECO:0000256" key="1">
    <source>
        <dbReference type="SAM" id="SignalP"/>
    </source>
</evidence>
<proteinExistence type="predicted"/>
<evidence type="ECO:0000313" key="2">
    <source>
        <dbReference type="EMBL" id="ORX80651.1"/>
    </source>
</evidence>
<dbReference type="Proteomes" id="UP000193944">
    <property type="component" value="Unassembled WGS sequence"/>
</dbReference>
<dbReference type="AlphaFoldDB" id="A0A1Y1X4A9"/>